<dbReference type="EMBL" id="JAQQWM010000001">
    <property type="protein sequence ID" value="KAK8083374.1"/>
    <property type="molecule type" value="Genomic_DNA"/>
</dbReference>
<evidence type="ECO:0000313" key="2">
    <source>
        <dbReference type="EMBL" id="KAK8083374.1"/>
    </source>
</evidence>
<comment type="caution">
    <text evidence="2">The sequence shown here is derived from an EMBL/GenBank/DDBJ whole genome shotgun (WGS) entry which is preliminary data.</text>
</comment>
<sequence length="190" mass="20632">MTLRDYSPTNGKAEEESEVFRIARPGKPATTCKKHATIASHSFQRWCYLGTAIETNNEKGTWTKQTMSCAATADLLPWTATIAFFAITKGALVTMDASSKPSSAKGNLAIGFHASSAALAWRALAAWGKEAVKRQSPETMLVVVWDHTTICRQREVIVEKGSNSKKQGRLDVASSQNSPISLKQAMRAGD</sequence>
<keyword evidence="3" id="KW-1185">Reference proteome</keyword>
<protein>
    <submittedName>
        <fullName evidence="2">Uncharacterized protein</fullName>
    </submittedName>
</protein>
<gene>
    <name evidence="2" type="ORF">PG996_002155</name>
</gene>
<evidence type="ECO:0000313" key="3">
    <source>
        <dbReference type="Proteomes" id="UP001446871"/>
    </source>
</evidence>
<dbReference type="Proteomes" id="UP001446871">
    <property type="component" value="Unassembled WGS sequence"/>
</dbReference>
<name>A0ABR1WMM7_9PEZI</name>
<reference evidence="2 3" key="1">
    <citation type="submission" date="2023-01" db="EMBL/GenBank/DDBJ databases">
        <title>Analysis of 21 Apiospora genomes using comparative genomics revels a genus with tremendous synthesis potential of carbohydrate active enzymes and secondary metabolites.</title>
        <authorList>
            <person name="Sorensen T."/>
        </authorList>
    </citation>
    <scope>NUCLEOTIDE SEQUENCE [LARGE SCALE GENOMIC DNA]</scope>
    <source>
        <strain evidence="2 3">CBS 83171</strain>
    </source>
</reference>
<feature type="region of interest" description="Disordered" evidence="1">
    <location>
        <begin position="162"/>
        <end position="190"/>
    </location>
</feature>
<organism evidence="2 3">
    <name type="scientific">Apiospora saccharicola</name>
    <dbReference type="NCBI Taxonomy" id="335842"/>
    <lineage>
        <taxon>Eukaryota</taxon>
        <taxon>Fungi</taxon>
        <taxon>Dikarya</taxon>
        <taxon>Ascomycota</taxon>
        <taxon>Pezizomycotina</taxon>
        <taxon>Sordariomycetes</taxon>
        <taxon>Xylariomycetidae</taxon>
        <taxon>Amphisphaeriales</taxon>
        <taxon>Apiosporaceae</taxon>
        <taxon>Apiospora</taxon>
    </lineage>
</organism>
<evidence type="ECO:0000256" key="1">
    <source>
        <dbReference type="SAM" id="MobiDB-lite"/>
    </source>
</evidence>
<accession>A0ABR1WMM7</accession>
<proteinExistence type="predicted"/>